<keyword evidence="5" id="KW-1185">Reference proteome</keyword>
<gene>
    <name evidence="4" type="ORF">BQ4739_LOCUS10348</name>
</gene>
<dbReference type="GO" id="GO:0006508">
    <property type="term" value="P:proteolysis"/>
    <property type="evidence" value="ECO:0007669"/>
    <property type="project" value="InterPro"/>
</dbReference>
<dbReference type="InterPro" id="IPR009003">
    <property type="entry name" value="Peptidase_S1_PA"/>
</dbReference>
<feature type="signal peptide" evidence="2">
    <location>
        <begin position="1"/>
        <end position="22"/>
    </location>
</feature>
<feature type="chain" id="PRO_5016698643" description="Peptidase S1 domain-containing protein" evidence="2">
    <location>
        <begin position="23"/>
        <end position="470"/>
    </location>
</feature>
<dbReference type="EMBL" id="FNXT01000972">
    <property type="protein sequence ID" value="SZX70106.1"/>
    <property type="molecule type" value="Genomic_DNA"/>
</dbReference>
<dbReference type="InterPro" id="IPR043504">
    <property type="entry name" value="Peptidase_S1_PA_chymotrypsin"/>
</dbReference>
<dbReference type="Pfam" id="PF00089">
    <property type="entry name" value="Trypsin"/>
    <property type="match status" value="1"/>
</dbReference>
<dbReference type="Gene3D" id="2.40.10.10">
    <property type="entry name" value="Trypsin-like serine proteases"/>
    <property type="match status" value="2"/>
</dbReference>
<dbReference type="Proteomes" id="UP000256970">
    <property type="component" value="Unassembled WGS sequence"/>
</dbReference>
<dbReference type="GO" id="GO:0004252">
    <property type="term" value="F:serine-type endopeptidase activity"/>
    <property type="evidence" value="ECO:0007669"/>
    <property type="project" value="InterPro"/>
</dbReference>
<feature type="domain" description="Peptidase S1" evidence="3">
    <location>
        <begin position="187"/>
        <end position="399"/>
    </location>
</feature>
<feature type="compositionally biased region" description="Low complexity" evidence="1">
    <location>
        <begin position="452"/>
        <end position="461"/>
    </location>
</feature>
<dbReference type="InterPro" id="IPR018114">
    <property type="entry name" value="TRYPSIN_HIS"/>
</dbReference>
<evidence type="ECO:0000256" key="1">
    <source>
        <dbReference type="SAM" id="MobiDB-lite"/>
    </source>
</evidence>
<keyword evidence="2" id="KW-0732">Signal</keyword>
<accession>A0A383W0C9</accession>
<organism evidence="4 5">
    <name type="scientific">Tetradesmus obliquus</name>
    <name type="common">Green alga</name>
    <name type="synonym">Acutodesmus obliquus</name>
    <dbReference type="NCBI Taxonomy" id="3088"/>
    <lineage>
        <taxon>Eukaryota</taxon>
        <taxon>Viridiplantae</taxon>
        <taxon>Chlorophyta</taxon>
        <taxon>core chlorophytes</taxon>
        <taxon>Chlorophyceae</taxon>
        <taxon>CS clade</taxon>
        <taxon>Sphaeropleales</taxon>
        <taxon>Scenedesmaceae</taxon>
        <taxon>Tetradesmus</taxon>
    </lineage>
</organism>
<evidence type="ECO:0000313" key="5">
    <source>
        <dbReference type="Proteomes" id="UP000256970"/>
    </source>
</evidence>
<dbReference type="SUPFAM" id="SSF50494">
    <property type="entry name" value="Trypsin-like serine proteases"/>
    <property type="match status" value="1"/>
</dbReference>
<dbReference type="AlphaFoldDB" id="A0A383W0C9"/>
<feature type="compositionally biased region" description="Pro residues" evidence="1">
    <location>
        <begin position="431"/>
        <end position="451"/>
    </location>
</feature>
<evidence type="ECO:0000259" key="3">
    <source>
        <dbReference type="Pfam" id="PF00089"/>
    </source>
</evidence>
<dbReference type="PROSITE" id="PS00134">
    <property type="entry name" value="TRYPSIN_HIS"/>
    <property type="match status" value="1"/>
</dbReference>
<dbReference type="InterPro" id="IPR001254">
    <property type="entry name" value="Trypsin_dom"/>
</dbReference>
<sequence>MKCLQLLTALLWVLWLTEAAAAAAADAGGALESSSSSSSRRKLRQLQWYCQGGGAGEVIAAAGVTKRSRAAGGSSIRAAALPITYDMRKVRRFRRKVPLERQKALYEARVAAGEGSVSTSSSWRASAAAAAAAFTPGAVAGSGRLSSSSRRRESVVLPAALVRPASVCPLDPPFNQTTFSRTTCRLFVQNKFDGLEYMCTAWFITPRHVVTAGHCVSTGSPGWYHIDESNPGSMCCHFSEQRSTGRSTCTRSRTWRLLRWVTTKGYLEGEVEGNDGAVIEVEPADANNTLAPLVQRLQPFYPGRVGGHTVYMDGYPGPTNFDVGCENLNITRRYATQSVVRPLWDDGGEFGLPVEYAVAGCVGQSGGRVLRGGSNGGAYGIQTYGNTTCEGGRGLTGVTQISTEEAECGVCVSCLLAAIQQAAGVNTSSPSPSPSPSPVQNPSPSPSPLPSPHSIVELPIESPEPPPSPL</sequence>
<evidence type="ECO:0000256" key="2">
    <source>
        <dbReference type="SAM" id="SignalP"/>
    </source>
</evidence>
<feature type="region of interest" description="Disordered" evidence="1">
    <location>
        <begin position="425"/>
        <end position="470"/>
    </location>
</feature>
<evidence type="ECO:0000313" key="4">
    <source>
        <dbReference type="EMBL" id="SZX70106.1"/>
    </source>
</evidence>
<protein>
    <recommendedName>
        <fullName evidence="3">Peptidase S1 domain-containing protein</fullName>
    </recommendedName>
</protein>
<name>A0A383W0C9_TETOB</name>
<reference evidence="4 5" key="1">
    <citation type="submission" date="2016-10" db="EMBL/GenBank/DDBJ databases">
        <authorList>
            <person name="Cai Z."/>
        </authorList>
    </citation>
    <scope>NUCLEOTIDE SEQUENCE [LARGE SCALE GENOMIC DNA]</scope>
</reference>
<proteinExistence type="predicted"/>